<dbReference type="eggNOG" id="COG4942">
    <property type="taxonomic scope" value="Bacteria"/>
</dbReference>
<accession>H3ZH40</accession>
<dbReference type="EMBL" id="AHTH01000045">
    <property type="protein sequence ID" value="EHR40180.1"/>
    <property type="molecule type" value="Genomic_DNA"/>
</dbReference>
<sequence length="273" mass="29227">MPSHLADSAICRVLLLLLCILLTGCAGKSAPAPVTTLEIRQQSAAQQQRTQLSGNQYVVQRGDTLFSIAFRAGQDYRTLASRNGIAAPYTIYPGQILRLQGTGGQAVAASGTNTPASRPATTTSAKSVAANQQTGYGQASTPLRTPPPAVGRVSWQWPIRGPILARFSTAESGIKGIQIGGRDGSRINAAADGQVVYAGNALRGYGNLIIIKHNDDYLSAYAHNKRILVKERQEVKAGQQIAEMGETDAASTRLHFEIRFRGQSVDPLRYLPK</sequence>
<dbReference type="PANTHER" id="PTHR21666:SF263">
    <property type="entry name" value="MUREIN HYDROLASE ACTIVATOR NLPD"/>
    <property type="match status" value="1"/>
</dbReference>
<dbReference type="InterPro" id="IPR018392">
    <property type="entry name" value="LysM"/>
</dbReference>
<dbReference type="InterPro" id="IPR011055">
    <property type="entry name" value="Dup_hybrid_motif"/>
</dbReference>
<comment type="caution">
    <text evidence="4">The sequence shown here is derived from an EMBL/GenBank/DDBJ whole genome shotgun (WGS) entry which is preliminary data.</text>
</comment>
<dbReference type="InterPro" id="IPR016047">
    <property type="entry name" value="M23ase_b-sheet_dom"/>
</dbReference>
<protein>
    <submittedName>
        <fullName evidence="4">Lipoprotein NlpD</fullName>
    </submittedName>
</protein>
<dbReference type="RefSeq" id="WP_008951312.1">
    <property type="nucleotide sequence ID" value="NZ_AHTH01000045.1"/>
</dbReference>
<feature type="compositionally biased region" description="Polar residues" evidence="2">
    <location>
        <begin position="129"/>
        <end position="143"/>
    </location>
</feature>
<dbReference type="CDD" id="cd00118">
    <property type="entry name" value="LysM"/>
    <property type="match status" value="1"/>
</dbReference>
<feature type="compositionally biased region" description="Low complexity" evidence="2">
    <location>
        <begin position="112"/>
        <end position="127"/>
    </location>
</feature>
<dbReference type="SMART" id="SM00257">
    <property type="entry name" value="LysM"/>
    <property type="match status" value="1"/>
</dbReference>
<dbReference type="STRING" id="1129374.AJE_13450"/>
<gene>
    <name evidence="4" type="ORF">AJE_13450</name>
</gene>
<reference evidence="4 5" key="1">
    <citation type="journal article" date="2012" name="J. Bacteriol.">
        <title>Genome Sequence of Extracellular-Protease-Producing Alishewanella jeotgali Isolated from Traditional Korean Fermented Seafood.</title>
        <authorList>
            <person name="Jung J."/>
            <person name="Chun J."/>
            <person name="Park W."/>
        </authorList>
    </citation>
    <scope>NUCLEOTIDE SEQUENCE [LARGE SCALE GENOMIC DNA]</scope>
    <source>
        <strain evidence="4 5">KCTC 22429</strain>
    </source>
</reference>
<dbReference type="InterPro" id="IPR036779">
    <property type="entry name" value="LysM_dom_sf"/>
</dbReference>
<feature type="domain" description="LysM" evidence="3">
    <location>
        <begin position="55"/>
        <end position="99"/>
    </location>
</feature>
<dbReference type="AlphaFoldDB" id="H3ZH40"/>
<dbReference type="Gene3D" id="2.70.70.10">
    <property type="entry name" value="Glucose Permease (Domain IIA)"/>
    <property type="match status" value="1"/>
</dbReference>
<dbReference type="PROSITE" id="PS51782">
    <property type="entry name" value="LYSM"/>
    <property type="match status" value="1"/>
</dbReference>
<evidence type="ECO:0000256" key="1">
    <source>
        <dbReference type="ARBA" id="ARBA00038420"/>
    </source>
</evidence>
<dbReference type="SUPFAM" id="SSF51261">
    <property type="entry name" value="Duplicated hybrid motif"/>
    <property type="match status" value="1"/>
</dbReference>
<evidence type="ECO:0000259" key="3">
    <source>
        <dbReference type="PROSITE" id="PS51782"/>
    </source>
</evidence>
<dbReference type="InterPro" id="IPR050570">
    <property type="entry name" value="Cell_wall_metabolism_enzyme"/>
</dbReference>
<dbReference type="Gene3D" id="3.10.350.10">
    <property type="entry name" value="LysM domain"/>
    <property type="match status" value="1"/>
</dbReference>
<feature type="region of interest" description="Disordered" evidence="2">
    <location>
        <begin position="108"/>
        <end position="148"/>
    </location>
</feature>
<dbReference type="Proteomes" id="UP000012046">
    <property type="component" value="Unassembled WGS sequence"/>
</dbReference>
<dbReference type="PATRIC" id="fig|1129374.4.peg.2670"/>
<dbReference type="Pfam" id="PF01551">
    <property type="entry name" value="Peptidase_M23"/>
    <property type="match status" value="1"/>
</dbReference>
<evidence type="ECO:0000313" key="5">
    <source>
        <dbReference type="Proteomes" id="UP000012046"/>
    </source>
</evidence>
<name>H3ZH40_9ALTE</name>
<dbReference type="GO" id="GO:0032153">
    <property type="term" value="C:cell division site"/>
    <property type="evidence" value="ECO:0007669"/>
    <property type="project" value="TreeGrafter"/>
</dbReference>
<dbReference type="Pfam" id="PF01476">
    <property type="entry name" value="LysM"/>
    <property type="match status" value="1"/>
</dbReference>
<keyword evidence="4" id="KW-0449">Lipoprotein</keyword>
<dbReference type="GO" id="GO:0009279">
    <property type="term" value="C:cell outer membrane"/>
    <property type="evidence" value="ECO:0007669"/>
    <property type="project" value="TreeGrafter"/>
</dbReference>
<evidence type="ECO:0000313" key="4">
    <source>
        <dbReference type="EMBL" id="EHR40180.1"/>
    </source>
</evidence>
<evidence type="ECO:0000256" key="2">
    <source>
        <dbReference type="SAM" id="MobiDB-lite"/>
    </source>
</evidence>
<dbReference type="PANTHER" id="PTHR21666">
    <property type="entry name" value="PEPTIDASE-RELATED"/>
    <property type="match status" value="1"/>
</dbReference>
<dbReference type="GO" id="GO:0004222">
    <property type="term" value="F:metalloendopeptidase activity"/>
    <property type="evidence" value="ECO:0007669"/>
    <property type="project" value="TreeGrafter"/>
</dbReference>
<comment type="similarity">
    <text evidence="1">Belongs to the E.coli NlpD/Haemophilus LppB family.</text>
</comment>
<keyword evidence="5" id="KW-1185">Reference proteome</keyword>
<proteinExistence type="inferred from homology"/>
<dbReference type="CDD" id="cd12797">
    <property type="entry name" value="M23_peptidase"/>
    <property type="match status" value="1"/>
</dbReference>
<organism evidence="4 5">
    <name type="scientific">Alishewanella jeotgali KCTC 22429</name>
    <dbReference type="NCBI Taxonomy" id="1129374"/>
    <lineage>
        <taxon>Bacteria</taxon>
        <taxon>Pseudomonadati</taxon>
        <taxon>Pseudomonadota</taxon>
        <taxon>Gammaproteobacteria</taxon>
        <taxon>Alteromonadales</taxon>
        <taxon>Alteromonadaceae</taxon>
        <taxon>Alishewanella</taxon>
    </lineage>
</organism>